<feature type="non-terminal residue" evidence="1">
    <location>
        <position position="84"/>
    </location>
</feature>
<feature type="non-terminal residue" evidence="1">
    <location>
        <position position="1"/>
    </location>
</feature>
<evidence type="ECO:0000313" key="2">
    <source>
        <dbReference type="Proteomes" id="UP000187203"/>
    </source>
</evidence>
<accession>A0A1R3L3G5</accession>
<gene>
    <name evidence="1" type="ORF">COLO4_00857</name>
</gene>
<keyword evidence="2" id="KW-1185">Reference proteome</keyword>
<sequence length="84" mass="7904">NCSQSSASLDTAARASLPGLGSAAAAGSAFASGAGTAAGLTGAARRLRAVRAVAAAGLRATGFAVWLDEAAADTAGDTFATFTG</sequence>
<name>A0A1R3L3G5_9ROSI</name>
<protein>
    <submittedName>
        <fullName evidence="1">Uncharacterized protein</fullName>
    </submittedName>
</protein>
<proteinExistence type="predicted"/>
<evidence type="ECO:0000313" key="1">
    <source>
        <dbReference type="EMBL" id="OMP13829.1"/>
    </source>
</evidence>
<reference evidence="2" key="1">
    <citation type="submission" date="2013-09" db="EMBL/GenBank/DDBJ databases">
        <title>Corchorus olitorius genome sequencing.</title>
        <authorList>
            <person name="Alam M."/>
            <person name="Haque M.S."/>
            <person name="Islam M.S."/>
            <person name="Emdad E.M."/>
            <person name="Islam M.M."/>
            <person name="Ahmed B."/>
            <person name="Halim A."/>
            <person name="Hossen Q.M.M."/>
            <person name="Hossain M.Z."/>
            <person name="Ahmed R."/>
            <person name="Khan M.M."/>
            <person name="Islam R."/>
            <person name="Rashid M.M."/>
            <person name="Khan S.A."/>
            <person name="Rahman M.S."/>
            <person name="Alam M."/>
            <person name="Yahiya A.S."/>
            <person name="Khan M.S."/>
            <person name="Azam M.S."/>
            <person name="Haque T."/>
            <person name="Lashkar M.Z.H."/>
            <person name="Akhand A.I."/>
            <person name="Morshed G."/>
            <person name="Roy S."/>
            <person name="Uddin K.S."/>
            <person name="Rabeya T."/>
            <person name="Hossain A.S."/>
            <person name="Chowdhury A."/>
            <person name="Snigdha A.R."/>
            <person name="Mortoza M.S."/>
            <person name="Matin S.A."/>
            <person name="Hoque S.M.E."/>
            <person name="Islam M.K."/>
            <person name="Roy D.K."/>
            <person name="Haider R."/>
            <person name="Moosa M.M."/>
            <person name="Elias S.M."/>
            <person name="Hasan A.M."/>
            <person name="Jahan S."/>
            <person name="Shafiuddin M."/>
            <person name="Mahmood N."/>
            <person name="Shommy N.S."/>
        </authorList>
    </citation>
    <scope>NUCLEOTIDE SEQUENCE [LARGE SCALE GENOMIC DNA]</scope>
    <source>
        <strain evidence="2">cv. O-4</strain>
    </source>
</reference>
<organism evidence="1 2">
    <name type="scientific">Corchorus olitorius</name>
    <dbReference type="NCBI Taxonomy" id="93759"/>
    <lineage>
        <taxon>Eukaryota</taxon>
        <taxon>Viridiplantae</taxon>
        <taxon>Streptophyta</taxon>
        <taxon>Embryophyta</taxon>
        <taxon>Tracheophyta</taxon>
        <taxon>Spermatophyta</taxon>
        <taxon>Magnoliopsida</taxon>
        <taxon>eudicotyledons</taxon>
        <taxon>Gunneridae</taxon>
        <taxon>Pentapetalae</taxon>
        <taxon>rosids</taxon>
        <taxon>malvids</taxon>
        <taxon>Malvales</taxon>
        <taxon>Malvaceae</taxon>
        <taxon>Grewioideae</taxon>
        <taxon>Apeibeae</taxon>
        <taxon>Corchorus</taxon>
    </lineage>
</organism>
<dbReference type="EMBL" id="AWUE01003136">
    <property type="protein sequence ID" value="OMP13829.1"/>
    <property type="molecule type" value="Genomic_DNA"/>
</dbReference>
<dbReference type="AlphaFoldDB" id="A0A1R3L3G5"/>
<comment type="caution">
    <text evidence="1">The sequence shown here is derived from an EMBL/GenBank/DDBJ whole genome shotgun (WGS) entry which is preliminary data.</text>
</comment>
<dbReference type="Proteomes" id="UP000187203">
    <property type="component" value="Unassembled WGS sequence"/>
</dbReference>